<name>A0A6J7LEJ0_9ZZZZ</name>
<dbReference type="Gene3D" id="3.40.50.300">
    <property type="entry name" value="P-loop containing nucleotide triphosphate hydrolases"/>
    <property type="match status" value="2"/>
</dbReference>
<feature type="domain" description="Rad50/SbcC-type AAA" evidence="2">
    <location>
        <begin position="5"/>
        <end position="199"/>
    </location>
</feature>
<protein>
    <submittedName>
        <fullName evidence="3">Unannotated protein</fullName>
    </submittedName>
</protein>
<dbReference type="GO" id="GO:0016887">
    <property type="term" value="F:ATP hydrolysis activity"/>
    <property type="evidence" value="ECO:0007669"/>
    <property type="project" value="InterPro"/>
</dbReference>
<dbReference type="GO" id="GO:0006302">
    <property type="term" value="P:double-strand break repair"/>
    <property type="evidence" value="ECO:0007669"/>
    <property type="project" value="InterPro"/>
</dbReference>
<dbReference type="SUPFAM" id="SSF52540">
    <property type="entry name" value="P-loop containing nucleoside triphosphate hydrolases"/>
    <property type="match status" value="1"/>
</dbReference>
<reference evidence="3" key="1">
    <citation type="submission" date="2020-05" db="EMBL/GenBank/DDBJ databases">
        <authorList>
            <person name="Chiriac C."/>
            <person name="Salcher M."/>
            <person name="Ghai R."/>
            <person name="Kavagutti S V."/>
        </authorList>
    </citation>
    <scope>NUCLEOTIDE SEQUENCE</scope>
</reference>
<dbReference type="Pfam" id="PF13558">
    <property type="entry name" value="SbcC_Walker_B"/>
    <property type="match status" value="1"/>
</dbReference>
<feature type="coiled-coil region" evidence="1">
    <location>
        <begin position="572"/>
        <end position="599"/>
    </location>
</feature>
<dbReference type="EMBL" id="CAFBNE010000126">
    <property type="protein sequence ID" value="CAB4966621.1"/>
    <property type="molecule type" value="Genomic_DNA"/>
</dbReference>
<dbReference type="InterPro" id="IPR027417">
    <property type="entry name" value="P-loop_NTPase"/>
</dbReference>
<dbReference type="InterPro" id="IPR038729">
    <property type="entry name" value="Rad50/SbcC_AAA"/>
</dbReference>
<proteinExistence type="predicted"/>
<gene>
    <name evidence="3" type="ORF">UFOPK3772_02831</name>
</gene>
<organism evidence="3">
    <name type="scientific">freshwater metagenome</name>
    <dbReference type="NCBI Taxonomy" id="449393"/>
    <lineage>
        <taxon>unclassified sequences</taxon>
        <taxon>metagenomes</taxon>
        <taxon>ecological metagenomes</taxon>
    </lineage>
</organism>
<evidence type="ECO:0000313" key="3">
    <source>
        <dbReference type="EMBL" id="CAB4966621.1"/>
    </source>
</evidence>
<sequence length="916" mass="99327">MRIRSLTFRGVGPYLAEQCIDFDQLGESGLYLINGPTGAGKSTIIDCICYGLYGRLATDEADISRIRSDFSGPKDATEVDLVFETSAGAFRVIRSPEFLRAKARGEGVTSSKASCRLFRIRPDGTEESIATNVASADSELSRIIGLTRAQFVQTVVLPQGQFATFLYSDTRKRADVLKQIFNTQLYERVAEILKEDAKDAATKRGVVTESIRAEIRQLAASIHLDDATRDPLMDFASNHLDAQLKAGLDDLAPLFEEVLLNVRKDHEVAQNRANLADINRNRAQREADAQSDVKTATQVATHATTEVEKAKHAIAPTTDLAATIGIDIDDSTVVATWRQRASEASSHAGELTAVLEEERKVIEWPLEEAAAIQAIADITAAHDSDGTRLGQLPALITRWQAIADDRPTLEESSALNALMSHLDDVQDQFKALDSKQAELPHLDERAKGASDIAARIDAEHASAVYEYRNGIAAQLALQLEPGRPCAVCGSPDHPAPAQSSGNAVSFDDVEVLRRQASEAHSTLDASAAALKAAQDKVTEITAAISMTREDLIVAQTELKQGEDDLKRRSKDAEAAAGEITKLQAERDRLTERANKYTGELASKNAVLNNTRAAMKLSDEKVAAARGGYPSVQERLKAVRELETVLTELADHLADLATARSNLAMTEKALAAMTRRDGFGDVEAAQASWMAADEERLSADRHRREAEARMKHLLSGTATIDTLSQERAELLTQNADLIELADMFSAGKGNEFGLHIYVLKSLFANVMEAANRRFESLLNGRYRLVPAPESDGDGRKLQGLGVSVEDRLTGRVRPARSLSGGETFCASLALALGLSDVVRMSAGGIDIGSLFIDEGFGSLDGDQLDEVMLMLDHLSSDGRRVGVISHVDSMKSTIPERIDVTAVGKDWPTSLSVSWMT</sequence>
<dbReference type="Pfam" id="PF13476">
    <property type="entry name" value="AAA_23"/>
    <property type="match status" value="1"/>
</dbReference>
<dbReference type="PANTHER" id="PTHR32114">
    <property type="entry name" value="ABC TRANSPORTER ABCH.3"/>
    <property type="match status" value="1"/>
</dbReference>
<accession>A0A6J7LEJ0</accession>
<evidence type="ECO:0000259" key="2">
    <source>
        <dbReference type="Pfam" id="PF13476"/>
    </source>
</evidence>
<dbReference type="AlphaFoldDB" id="A0A6J7LEJ0"/>
<evidence type="ECO:0000256" key="1">
    <source>
        <dbReference type="SAM" id="Coils"/>
    </source>
</evidence>
<keyword evidence="1" id="KW-0175">Coiled coil</keyword>
<dbReference type="PANTHER" id="PTHR32114:SF2">
    <property type="entry name" value="ABC TRANSPORTER ABCH.3"/>
    <property type="match status" value="1"/>
</dbReference>